<feature type="region of interest" description="Disordered" evidence="7">
    <location>
        <begin position="535"/>
        <end position="560"/>
    </location>
</feature>
<evidence type="ECO:0000256" key="5">
    <source>
        <dbReference type="ARBA" id="ARBA00022989"/>
    </source>
</evidence>
<evidence type="ECO:0000256" key="8">
    <source>
        <dbReference type="SAM" id="Phobius"/>
    </source>
</evidence>
<keyword evidence="6 8" id="KW-0472">Membrane</keyword>
<evidence type="ECO:0000313" key="9">
    <source>
        <dbReference type="EMBL" id="CAD8340406.1"/>
    </source>
</evidence>
<proteinExistence type="predicted"/>
<feature type="transmembrane region" description="Helical" evidence="8">
    <location>
        <begin position="459"/>
        <end position="479"/>
    </location>
</feature>
<comment type="subcellular location">
    <subcellularLocation>
        <location evidence="1">Cell membrane</location>
        <topology evidence="1">Multi-pass membrane protein</topology>
    </subcellularLocation>
</comment>
<feature type="compositionally biased region" description="Low complexity" evidence="7">
    <location>
        <begin position="23"/>
        <end position="34"/>
    </location>
</feature>
<feature type="compositionally biased region" description="Basic and acidic residues" evidence="7">
    <location>
        <begin position="1"/>
        <end position="12"/>
    </location>
</feature>
<dbReference type="Gene3D" id="1.20.1250.20">
    <property type="entry name" value="MFS general substrate transporter like domains"/>
    <property type="match status" value="1"/>
</dbReference>
<feature type="transmembrane region" description="Helical" evidence="8">
    <location>
        <begin position="419"/>
        <end position="438"/>
    </location>
</feature>
<sequence>MTPKSSLDDAGPHADVNADASENPNNNNGGDNYGSIAFANGMDSTVDPSATTSAGKMEQPPDQSKSVSYWDLMSHSSGFRYFMSSYMITMVGEWLTYVATITFIEEQMSHTSRTAISILILIRLIPNVLFAGVGGTLADTVDRRKLMIVLDISGALSALFFIVAYNRQSIGLMYAATFVQNCIAGLYGPSFSSILPMLVPVEGEYLQKANVVGGIAWSLTMSVGSAFGGYIAGVFGSNVCFLLDSLTYLASAGLLFCISGNYKATEVFGEDGSTKPLLKDTHNKNSAAATNEGGGDDDAKGSRDPEPEKQGVVAMTLECLDYLNNSYFGLLVFMKASSCFAYGGVDVINVAISEEDPTANTSMRLGFIFACLSGGALIGPFVFEIFTSLDRPWTSQIACIVALVFIGIGLAGWVIFDAFWVQCIFATIRVIGSATIYIDSDLMLQRFTKPTMLGRVMGLVYSTSLFAEAASAFLCGYIMDLDPEFFTIKVMSTILSGIAFLFAALWTAYHLSGRGGAHPDALKNAQQHQAKEVAARSRDVSRASSNVTEAADPVNLPEIA</sequence>
<feature type="transmembrane region" description="Helical" evidence="8">
    <location>
        <begin position="485"/>
        <end position="509"/>
    </location>
</feature>
<feature type="transmembrane region" description="Helical" evidence="8">
    <location>
        <begin position="327"/>
        <end position="345"/>
    </location>
</feature>
<evidence type="ECO:0000256" key="1">
    <source>
        <dbReference type="ARBA" id="ARBA00004651"/>
    </source>
</evidence>
<feature type="transmembrane region" description="Helical" evidence="8">
    <location>
        <begin position="215"/>
        <end position="243"/>
    </location>
</feature>
<dbReference type="InterPro" id="IPR010290">
    <property type="entry name" value="TM_effector"/>
</dbReference>
<feature type="transmembrane region" description="Helical" evidence="8">
    <location>
        <begin position="116"/>
        <end position="134"/>
    </location>
</feature>
<feature type="transmembrane region" description="Helical" evidence="8">
    <location>
        <begin position="146"/>
        <end position="165"/>
    </location>
</feature>
<keyword evidence="4 8" id="KW-0812">Transmembrane</keyword>
<keyword evidence="5 8" id="KW-1133">Transmembrane helix</keyword>
<feature type="compositionally biased region" description="Basic and acidic residues" evidence="7">
    <location>
        <begin position="297"/>
        <end position="307"/>
    </location>
</feature>
<dbReference type="AlphaFoldDB" id="A0A7S0F4L8"/>
<evidence type="ECO:0000256" key="7">
    <source>
        <dbReference type="SAM" id="MobiDB-lite"/>
    </source>
</evidence>
<organism evidence="9">
    <name type="scientific">Craspedostauros australis</name>
    <dbReference type="NCBI Taxonomy" id="1486917"/>
    <lineage>
        <taxon>Eukaryota</taxon>
        <taxon>Sar</taxon>
        <taxon>Stramenopiles</taxon>
        <taxon>Ochrophyta</taxon>
        <taxon>Bacillariophyta</taxon>
        <taxon>Bacillariophyceae</taxon>
        <taxon>Bacillariophycidae</taxon>
        <taxon>Naviculales</taxon>
        <taxon>Naviculaceae</taxon>
        <taxon>Craspedostauros</taxon>
    </lineage>
</organism>
<feature type="transmembrane region" description="Helical" evidence="8">
    <location>
        <begin position="81"/>
        <end position="104"/>
    </location>
</feature>
<dbReference type="PANTHER" id="PTHR43266:SF2">
    <property type="entry name" value="MAJOR FACILITATOR SUPERFAMILY (MFS) PROFILE DOMAIN-CONTAINING PROTEIN"/>
    <property type="match status" value="1"/>
</dbReference>
<gene>
    <name evidence="9" type="ORF">CAUS1442_LOCUS12540</name>
</gene>
<dbReference type="Pfam" id="PF05977">
    <property type="entry name" value="MFS_3"/>
    <property type="match status" value="1"/>
</dbReference>
<evidence type="ECO:0000256" key="2">
    <source>
        <dbReference type="ARBA" id="ARBA00022448"/>
    </source>
</evidence>
<feature type="region of interest" description="Disordered" evidence="7">
    <location>
        <begin position="278"/>
        <end position="307"/>
    </location>
</feature>
<dbReference type="PANTHER" id="PTHR43266">
    <property type="entry name" value="MACROLIDE-EFFLUX PROTEIN"/>
    <property type="match status" value="1"/>
</dbReference>
<evidence type="ECO:0000256" key="3">
    <source>
        <dbReference type="ARBA" id="ARBA00022475"/>
    </source>
</evidence>
<keyword evidence="3" id="KW-1003">Cell membrane</keyword>
<name>A0A7S0F4L8_9STRA</name>
<feature type="transmembrane region" description="Helical" evidence="8">
    <location>
        <begin position="172"/>
        <end position="195"/>
    </location>
</feature>
<dbReference type="GO" id="GO:0005886">
    <property type="term" value="C:plasma membrane"/>
    <property type="evidence" value="ECO:0007669"/>
    <property type="project" value="UniProtKB-SubCell"/>
</dbReference>
<feature type="region of interest" description="Disordered" evidence="7">
    <location>
        <begin position="1"/>
        <end position="42"/>
    </location>
</feature>
<protein>
    <recommendedName>
        <fullName evidence="10">Major facilitator superfamily (MFS) profile domain-containing protein</fullName>
    </recommendedName>
</protein>
<reference evidence="9" key="1">
    <citation type="submission" date="2021-01" db="EMBL/GenBank/DDBJ databases">
        <authorList>
            <person name="Corre E."/>
            <person name="Pelletier E."/>
            <person name="Niang G."/>
            <person name="Scheremetjew M."/>
            <person name="Finn R."/>
            <person name="Kale V."/>
            <person name="Holt S."/>
            <person name="Cochrane G."/>
            <person name="Meng A."/>
            <person name="Brown T."/>
            <person name="Cohen L."/>
        </authorList>
    </citation>
    <scope>NUCLEOTIDE SEQUENCE</scope>
    <source>
        <strain evidence="9">CCMP3328</strain>
    </source>
</reference>
<keyword evidence="2" id="KW-0813">Transport</keyword>
<dbReference type="InterPro" id="IPR036259">
    <property type="entry name" value="MFS_trans_sf"/>
</dbReference>
<feature type="transmembrane region" description="Helical" evidence="8">
    <location>
        <begin position="365"/>
        <end position="386"/>
    </location>
</feature>
<dbReference type="CDD" id="cd06173">
    <property type="entry name" value="MFS_MefA_like"/>
    <property type="match status" value="1"/>
</dbReference>
<dbReference type="SUPFAM" id="SSF103473">
    <property type="entry name" value="MFS general substrate transporter"/>
    <property type="match status" value="1"/>
</dbReference>
<evidence type="ECO:0000256" key="6">
    <source>
        <dbReference type="ARBA" id="ARBA00023136"/>
    </source>
</evidence>
<dbReference type="EMBL" id="HBEF01020334">
    <property type="protein sequence ID" value="CAD8340406.1"/>
    <property type="molecule type" value="Transcribed_RNA"/>
</dbReference>
<evidence type="ECO:0000256" key="4">
    <source>
        <dbReference type="ARBA" id="ARBA00022692"/>
    </source>
</evidence>
<evidence type="ECO:0008006" key="10">
    <source>
        <dbReference type="Google" id="ProtNLM"/>
    </source>
</evidence>
<feature type="transmembrane region" description="Helical" evidence="8">
    <location>
        <begin position="393"/>
        <end position="413"/>
    </location>
</feature>
<accession>A0A7S0F4L8</accession>